<evidence type="ECO:0000256" key="1">
    <source>
        <dbReference type="ARBA" id="ARBA00022723"/>
    </source>
</evidence>
<dbReference type="Proteomes" id="UP000663833">
    <property type="component" value="Unassembled WGS sequence"/>
</dbReference>
<dbReference type="InterPro" id="IPR052727">
    <property type="entry name" value="Rab4/Rab5_effector"/>
</dbReference>
<dbReference type="EMBL" id="CAJNYT010003452">
    <property type="protein sequence ID" value="CAF3565927.1"/>
    <property type="molecule type" value="Genomic_DNA"/>
</dbReference>
<feature type="domain" description="FYVE-type" evidence="6">
    <location>
        <begin position="154"/>
        <end position="254"/>
    </location>
</feature>
<keyword evidence="2 4" id="KW-0863">Zinc-finger</keyword>
<dbReference type="Proteomes" id="UP000663838">
    <property type="component" value="Unassembled WGS sequence"/>
</dbReference>
<evidence type="ECO:0000256" key="5">
    <source>
        <dbReference type="SAM" id="Coils"/>
    </source>
</evidence>
<dbReference type="EMBL" id="CAJOBS010002366">
    <property type="protein sequence ID" value="CAF4810086.1"/>
    <property type="molecule type" value="Genomic_DNA"/>
</dbReference>
<proteinExistence type="predicted"/>
<dbReference type="EMBL" id="CAJNYU010003977">
    <property type="protein sequence ID" value="CAF3716807.1"/>
    <property type="molecule type" value="Genomic_DNA"/>
</dbReference>
<dbReference type="EMBL" id="CAJOBR010001522">
    <property type="protein sequence ID" value="CAF4614850.1"/>
    <property type="molecule type" value="Genomic_DNA"/>
</dbReference>
<dbReference type="InterPro" id="IPR021565">
    <property type="entry name" value="Rbsn_Rab-bd"/>
</dbReference>
<dbReference type="Proteomes" id="UP000663873">
    <property type="component" value="Unassembled WGS sequence"/>
</dbReference>
<dbReference type="InterPro" id="IPR011011">
    <property type="entry name" value="Znf_FYVE_PHD"/>
</dbReference>
<keyword evidence="1" id="KW-0479">Metal-binding</keyword>
<evidence type="ECO:0000313" key="11">
    <source>
        <dbReference type="EMBL" id="CAF3716807.1"/>
    </source>
</evidence>
<dbReference type="Gene3D" id="4.10.860.20">
    <property type="entry name" value="Rabenosyn, Rab binding domain"/>
    <property type="match status" value="1"/>
</dbReference>
<evidence type="ECO:0000259" key="6">
    <source>
        <dbReference type="PROSITE" id="PS50178"/>
    </source>
</evidence>
<dbReference type="EMBL" id="CAJNXB010001661">
    <property type="protein sequence ID" value="CAF3185494.1"/>
    <property type="molecule type" value="Genomic_DNA"/>
</dbReference>
<dbReference type="PANTHER" id="PTHR13510">
    <property type="entry name" value="FYVE-FINGER-CONTAINING RAB5 EFFECTOR PROTEIN RABENOSYN-5-RELATED"/>
    <property type="match status" value="1"/>
</dbReference>
<evidence type="ECO:0000313" key="10">
    <source>
        <dbReference type="EMBL" id="CAF3565927.1"/>
    </source>
</evidence>
<dbReference type="EMBL" id="CAJOBQ010002191">
    <property type="protein sequence ID" value="CAF4544660.1"/>
    <property type="molecule type" value="Genomic_DNA"/>
</dbReference>
<feature type="coiled-coil region" evidence="5">
    <location>
        <begin position="462"/>
        <end position="489"/>
    </location>
</feature>
<dbReference type="Proteomes" id="UP000663869">
    <property type="component" value="Unassembled WGS sequence"/>
</dbReference>
<evidence type="ECO:0000313" key="15">
    <source>
        <dbReference type="EMBL" id="CAF4614850.1"/>
    </source>
</evidence>
<dbReference type="Pfam" id="PF11464">
    <property type="entry name" value="Rbsn"/>
    <property type="match status" value="1"/>
</dbReference>
<dbReference type="Gene3D" id="3.30.40.10">
    <property type="entry name" value="Zinc/RING finger domain, C3HC4 (zinc finger)"/>
    <property type="match status" value="1"/>
</dbReference>
<evidence type="ECO:0000313" key="9">
    <source>
        <dbReference type="EMBL" id="CAF3478003.1"/>
    </source>
</evidence>
<dbReference type="SMART" id="SM00064">
    <property type="entry name" value="FYVE"/>
    <property type="match status" value="1"/>
</dbReference>
<evidence type="ECO:0000256" key="4">
    <source>
        <dbReference type="PROSITE-ProRule" id="PRU00091"/>
    </source>
</evidence>
<evidence type="ECO:0000313" key="14">
    <source>
        <dbReference type="EMBL" id="CAF4544660.1"/>
    </source>
</evidence>
<dbReference type="OrthoDB" id="166134at2759"/>
<reference evidence="7" key="1">
    <citation type="submission" date="2021-02" db="EMBL/GenBank/DDBJ databases">
        <authorList>
            <person name="Nowell W R."/>
        </authorList>
    </citation>
    <scope>NUCLEOTIDE SEQUENCE</scope>
</reference>
<evidence type="ECO:0000256" key="2">
    <source>
        <dbReference type="ARBA" id="ARBA00022771"/>
    </source>
</evidence>
<evidence type="ECO:0000313" key="13">
    <source>
        <dbReference type="EMBL" id="CAF4435802.1"/>
    </source>
</evidence>
<dbReference type="PROSITE" id="PS50178">
    <property type="entry name" value="ZF_FYVE"/>
    <property type="match status" value="1"/>
</dbReference>
<dbReference type="SUPFAM" id="SSF140125">
    <property type="entry name" value="Rabenosyn-5 Rab-binding domain-like"/>
    <property type="match status" value="1"/>
</dbReference>
<dbReference type="Proteomes" id="UP000663865">
    <property type="component" value="Unassembled WGS sequence"/>
</dbReference>
<protein>
    <recommendedName>
        <fullName evidence="6">FYVE-type domain-containing protein</fullName>
    </recommendedName>
</protein>
<dbReference type="EMBL" id="CAJNYV010000004">
    <property type="protein sequence ID" value="CAF3317135.1"/>
    <property type="molecule type" value="Genomic_DNA"/>
</dbReference>
<dbReference type="Proteomes" id="UP000663872">
    <property type="component" value="Unassembled WGS sequence"/>
</dbReference>
<dbReference type="GO" id="GO:0008270">
    <property type="term" value="F:zinc ion binding"/>
    <property type="evidence" value="ECO:0007669"/>
    <property type="project" value="UniProtKB-KW"/>
</dbReference>
<name>A0A817PZH4_9BILA</name>
<accession>A0A817PZH4</accession>
<evidence type="ECO:0000313" key="18">
    <source>
        <dbReference type="Proteomes" id="UP000663873"/>
    </source>
</evidence>
<dbReference type="AlphaFoldDB" id="A0A817PZH4"/>
<evidence type="ECO:0000313" key="8">
    <source>
        <dbReference type="EMBL" id="CAF3317135.1"/>
    </source>
</evidence>
<dbReference type="InterPro" id="IPR013087">
    <property type="entry name" value="Znf_C2H2_type"/>
</dbReference>
<gene>
    <name evidence="11" type="ORF">FME351_LOCUS28786</name>
    <name evidence="10" type="ORF">GRG538_LOCUS20971</name>
    <name evidence="13" type="ORF">HFQ381_LOCUS22722</name>
    <name evidence="8" type="ORF">KIK155_LOCUS133</name>
    <name evidence="9" type="ORF">LUA448_LOCUS23837</name>
    <name evidence="15" type="ORF">QYT958_LOCUS12468</name>
    <name evidence="7" type="ORF">TIS948_LOCUS11614</name>
    <name evidence="16" type="ORF">TOA249_LOCUS23920</name>
    <name evidence="14" type="ORF">TSG867_LOCUS24225</name>
    <name evidence="12" type="ORF">UJA718_LOCUS20008</name>
</gene>
<dbReference type="InterPro" id="IPR013083">
    <property type="entry name" value="Znf_RING/FYVE/PHD"/>
</dbReference>
<dbReference type="Proteomes" id="UP000663851">
    <property type="component" value="Unassembled WGS sequence"/>
</dbReference>
<evidence type="ECO:0000313" key="17">
    <source>
        <dbReference type="Proteomes" id="UP000663825"/>
    </source>
</evidence>
<evidence type="ECO:0000256" key="3">
    <source>
        <dbReference type="ARBA" id="ARBA00022833"/>
    </source>
</evidence>
<dbReference type="SUPFAM" id="SSF57903">
    <property type="entry name" value="FYVE/PHD zinc finger"/>
    <property type="match status" value="1"/>
</dbReference>
<comment type="caution">
    <text evidence="7">The sequence shown here is derived from an EMBL/GenBank/DDBJ whole genome shotgun (WGS) entry which is preliminary data.</text>
</comment>
<evidence type="ECO:0000313" key="16">
    <source>
        <dbReference type="EMBL" id="CAF4810086.1"/>
    </source>
</evidence>
<sequence length="497" mass="57515">MLQAVGDVREGFICPQCHQDMSTMEMLQVHFQDIHMKQSSSTVKGLFSFAKQKIKSVQDNFTNIPNEQTNNYAQYFSSDQNDSSSKPQQIGYIRSYTDRFKKERKAQHDQISIETTRLLLRIEKLISTGENIPKNANTKERRKYEQDIVEWIDDAKVTLCPSCAKSFNLSRRKHHCRLDGFVICDPCSRFLLFSKARYLIEPSTSSSLPNGLSLQRSNSLTSLNSTTADNSAYKDRTNNEDYLRICLSCQKVLQRRYDQICFKNTQRDEVFVSYEKIVEAKKILDEIHSTYSTMIESLLNGDTKYQIVDAQKLYRQLSTCYDKIDSTSKHISKLADSCLNIDEDDTQSIIRYSALCRNMRMYAIHVLQNFAISTRRVPSEEDVKRAREERKRLIEERIESERAAKAELASRIPLTDSPTVKKKEVSGWRPTIDRNLLVQAQELNPLVQQVYQVTEYIRQAQIAGRLDEVESLKLNLKELEQALNHAQQQENVSTFDS</sequence>
<dbReference type="EMBL" id="CAJOBP010003649">
    <property type="protein sequence ID" value="CAF4413546.1"/>
    <property type="molecule type" value="Genomic_DNA"/>
</dbReference>
<dbReference type="EMBL" id="CAJNYD010003106">
    <property type="protein sequence ID" value="CAF3478003.1"/>
    <property type="molecule type" value="Genomic_DNA"/>
</dbReference>
<keyword evidence="18" id="KW-1185">Reference proteome</keyword>
<dbReference type="InterPro" id="IPR036531">
    <property type="entry name" value="Rbsn_Rab-bd_sf"/>
</dbReference>
<dbReference type="PANTHER" id="PTHR13510:SF44">
    <property type="entry name" value="RABENOSYN-5"/>
    <property type="match status" value="1"/>
</dbReference>
<dbReference type="EMBL" id="CAJOBO010002175">
    <property type="protein sequence ID" value="CAF4435802.1"/>
    <property type="molecule type" value="Genomic_DNA"/>
</dbReference>
<dbReference type="InterPro" id="IPR017455">
    <property type="entry name" value="Znf_FYVE-rel"/>
</dbReference>
<keyword evidence="5" id="KW-0175">Coiled coil</keyword>
<organism evidence="7 17">
    <name type="scientific">Rotaria socialis</name>
    <dbReference type="NCBI Taxonomy" id="392032"/>
    <lineage>
        <taxon>Eukaryota</taxon>
        <taxon>Metazoa</taxon>
        <taxon>Spiralia</taxon>
        <taxon>Gnathifera</taxon>
        <taxon>Rotifera</taxon>
        <taxon>Eurotatoria</taxon>
        <taxon>Bdelloidea</taxon>
        <taxon>Philodinida</taxon>
        <taxon>Philodinidae</taxon>
        <taxon>Rotaria</taxon>
    </lineage>
</organism>
<dbReference type="Proteomes" id="UP000663848">
    <property type="component" value="Unassembled WGS sequence"/>
</dbReference>
<dbReference type="InterPro" id="IPR000306">
    <property type="entry name" value="Znf_FYVE"/>
</dbReference>
<dbReference type="Proteomes" id="UP000663825">
    <property type="component" value="Unassembled WGS sequence"/>
</dbReference>
<evidence type="ECO:0000313" key="12">
    <source>
        <dbReference type="EMBL" id="CAF4413546.1"/>
    </source>
</evidence>
<dbReference type="Proteomes" id="UP000663862">
    <property type="component" value="Unassembled WGS sequence"/>
</dbReference>
<evidence type="ECO:0000313" key="7">
    <source>
        <dbReference type="EMBL" id="CAF3185494.1"/>
    </source>
</evidence>
<dbReference type="Pfam" id="PF01363">
    <property type="entry name" value="FYVE"/>
    <property type="match status" value="1"/>
</dbReference>
<keyword evidence="3" id="KW-0862">Zinc</keyword>
<dbReference type="PROSITE" id="PS00028">
    <property type="entry name" value="ZINC_FINGER_C2H2_1"/>
    <property type="match status" value="1"/>
</dbReference>